<protein>
    <submittedName>
        <fullName evidence="2">Uncharacterized protein</fullName>
    </submittedName>
</protein>
<evidence type="ECO:0000313" key="3">
    <source>
        <dbReference type="Proteomes" id="UP001151760"/>
    </source>
</evidence>
<organism evidence="2 3">
    <name type="scientific">Tanacetum coccineum</name>
    <dbReference type="NCBI Taxonomy" id="301880"/>
    <lineage>
        <taxon>Eukaryota</taxon>
        <taxon>Viridiplantae</taxon>
        <taxon>Streptophyta</taxon>
        <taxon>Embryophyta</taxon>
        <taxon>Tracheophyta</taxon>
        <taxon>Spermatophyta</taxon>
        <taxon>Magnoliopsida</taxon>
        <taxon>eudicotyledons</taxon>
        <taxon>Gunneridae</taxon>
        <taxon>Pentapetalae</taxon>
        <taxon>asterids</taxon>
        <taxon>campanulids</taxon>
        <taxon>Asterales</taxon>
        <taxon>Asteraceae</taxon>
        <taxon>Asteroideae</taxon>
        <taxon>Anthemideae</taxon>
        <taxon>Anthemidinae</taxon>
        <taxon>Tanacetum</taxon>
    </lineage>
</organism>
<evidence type="ECO:0000256" key="1">
    <source>
        <dbReference type="SAM" id="Coils"/>
    </source>
</evidence>
<name>A0ABQ5I3I1_9ASTR</name>
<reference evidence="2" key="2">
    <citation type="submission" date="2022-01" db="EMBL/GenBank/DDBJ databases">
        <authorList>
            <person name="Yamashiro T."/>
            <person name="Shiraishi A."/>
            <person name="Satake H."/>
            <person name="Nakayama K."/>
        </authorList>
    </citation>
    <scope>NUCLEOTIDE SEQUENCE</scope>
</reference>
<sequence length="246" mass="28186">MACTTSTPDIEVTYMTETEVREFNAKLKKKHVNQYNMVTSCSYDNLKKLYDELQKQFSDLDEQYNENYIQVQAYKSSLKTLEKQKKILLNNQLVFEEKIRVLSSELENTTNLLKYSEKVNAEMSLEKQDLQAKLENERAINAKWTSSSKNLVKLIDSSMTVRTKSGLGFDKYIGENELGWDDSEFSVFTPTPEDVEGTPLYNRFVKTDRMKAVPPPLSGNYIPLSDPTDLDEFSTGVAYVETNAEA</sequence>
<feature type="coiled-coil region" evidence="1">
    <location>
        <begin position="43"/>
        <end position="91"/>
    </location>
</feature>
<evidence type="ECO:0000313" key="2">
    <source>
        <dbReference type="EMBL" id="GJT94107.1"/>
    </source>
</evidence>
<keyword evidence="1" id="KW-0175">Coiled coil</keyword>
<comment type="caution">
    <text evidence="2">The sequence shown here is derived from an EMBL/GenBank/DDBJ whole genome shotgun (WGS) entry which is preliminary data.</text>
</comment>
<gene>
    <name evidence="2" type="ORF">Tco_1082952</name>
</gene>
<proteinExistence type="predicted"/>
<dbReference type="EMBL" id="BQNB010020264">
    <property type="protein sequence ID" value="GJT94107.1"/>
    <property type="molecule type" value="Genomic_DNA"/>
</dbReference>
<dbReference type="Proteomes" id="UP001151760">
    <property type="component" value="Unassembled WGS sequence"/>
</dbReference>
<accession>A0ABQ5I3I1</accession>
<reference evidence="2" key="1">
    <citation type="journal article" date="2022" name="Int. J. Mol. Sci.">
        <title>Draft Genome of Tanacetum Coccineum: Genomic Comparison of Closely Related Tanacetum-Family Plants.</title>
        <authorList>
            <person name="Yamashiro T."/>
            <person name="Shiraishi A."/>
            <person name="Nakayama K."/>
            <person name="Satake H."/>
        </authorList>
    </citation>
    <scope>NUCLEOTIDE SEQUENCE</scope>
</reference>
<keyword evidence="3" id="KW-1185">Reference proteome</keyword>